<proteinExistence type="predicted"/>
<protein>
    <submittedName>
        <fullName evidence="1">Uncharacterized protein</fullName>
    </submittedName>
</protein>
<evidence type="ECO:0000313" key="1">
    <source>
        <dbReference type="EMBL" id="JAE25530.1"/>
    </source>
</evidence>
<dbReference type="EMBL" id="GBRH01172366">
    <property type="protein sequence ID" value="JAE25530.1"/>
    <property type="molecule type" value="Transcribed_RNA"/>
</dbReference>
<reference evidence="1" key="1">
    <citation type="submission" date="2014-09" db="EMBL/GenBank/DDBJ databases">
        <authorList>
            <person name="Magalhaes I.L.F."/>
            <person name="Oliveira U."/>
            <person name="Santos F.R."/>
            <person name="Vidigal T.H.D.A."/>
            <person name="Brescovit A.D."/>
            <person name="Santos A.J."/>
        </authorList>
    </citation>
    <scope>NUCLEOTIDE SEQUENCE</scope>
    <source>
        <tissue evidence="1">Shoot tissue taken approximately 20 cm above the soil surface</tissue>
    </source>
</reference>
<sequence>MLLSYHPKAVLQLIPEPSCVIISVLQLTYELFKA</sequence>
<accession>A0A0A9GK91</accession>
<reference evidence="1" key="2">
    <citation type="journal article" date="2015" name="Data Brief">
        <title>Shoot transcriptome of the giant reed, Arundo donax.</title>
        <authorList>
            <person name="Barrero R.A."/>
            <person name="Guerrero F.D."/>
            <person name="Moolhuijzen P."/>
            <person name="Goolsby J.A."/>
            <person name="Tidwell J."/>
            <person name="Bellgard S.E."/>
            <person name="Bellgard M.I."/>
        </authorList>
    </citation>
    <scope>NUCLEOTIDE SEQUENCE</scope>
    <source>
        <tissue evidence="1">Shoot tissue taken approximately 20 cm above the soil surface</tissue>
    </source>
</reference>
<dbReference type="AlphaFoldDB" id="A0A0A9GK91"/>
<organism evidence="1">
    <name type="scientific">Arundo donax</name>
    <name type="common">Giant reed</name>
    <name type="synonym">Donax arundinaceus</name>
    <dbReference type="NCBI Taxonomy" id="35708"/>
    <lineage>
        <taxon>Eukaryota</taxon>
        <taxon>Viridiplantae</taxon>
        <taxon>Streptophyta</taxon>
        <taxon>Embryophyta</taxon>
        <taxon>Tracheophyta</taxon>
        <taxon>Spermatophyta</taxon>
        <taxon>Magnoliopsida</taxon>
        <taxon>Liliopsida</taxon>
        <taxon>Poales</taxon>
        <taxon>Poaceae</taxon>
        <taxon>PACMAD clade</taxon>
        <taxon>Arundinoideae</taxon>
        <taxon>Arundineae</taxon>
        <taxon>Arundo</taxon>
    </lineage>
</organism>
<name>A0A0A9GK91_ARUDO</name>